<dbReference type="PANTHER" id="PTHR42973">
    <property type="entry name" value="BINDING OXIDOREDUCTASE, PUTATIVE (AFU_ORTHOLOGUE AFUA_1G17690)-RELATED"/>
    <property type="match status" value="1"/>
</dbReference>
<dbReference type="PROSITE" id="PS00862">
    <property type="entry name" value="OX2_COVAL_FAD"/>
    <property type="match status" value="1"/>
</dbReference>
<evidence type="ECO:0000256" key="1">
    <source>
        <dbReference type="ARBA" id="ARBA00001974"/>
    </source>
</evidence>
<keyword evidence="8" id="KW-1185">Reference proteome</keyword>
<proteinExistence type="inferred from homology"/>
<dbReference type="PANTHER" id="PTHR42973:SF39">
    <property type="entry name" value="FAD-BINDING PCMH-TYPE DOMAIN-CONTAINING PROTEIN"/>
    <property type="match status" value="1"/>
</dbReference>
<evidence type="ECO:0000313" key="8">
    <source>
        <dbReference type="Proteomes" id="UP000053259"/>
    </source>
</evidence>
<evidence type="ECO:0000256" key="4">
    <source>
        <dbReference type="ARBA" id="ARBA00022827"/>
    </source>
</evidence>
<name>A0A0D1XL18_9PEZI</name>
<organism evidence="7 8">
    <name type="scientific">Verruconis gallopava</name>
    <dbReference type="NCBI Taxonomy" id="253628"/>
    <lineage>
        <taxon>Eukaryota</taxon>
        <taxon>Fungi</taxon>
        <taxon>Dikarya</taxon>
        <taxon>Ascomycota</taxon>
        <taxon>Pezizomycotina</taxon>
        <taxon>Dothideomycetes</taxon>
        <taxon>Pleosporomycetidae</taxon>
        <taxon>Venturiales</taxon>
        <taxon>Sympoventuriaceae</taxon>
        <taxon>Verruconis</taxon>
    </lineage>
</organism>
<evidence type="ECO:0000256" key="3">
    <source>
        <dbReference type="ARBA" id="ARBA00022630"/>
    </source>
</evidence>
<dbReference type="AlphaFoldDB" id="A0A0D1XL18"/>
<sequence>MFKDIRQNFEDKDNKPIHVIWRDGADPQEYERARVSRVFNFKIPDRHPQAIVDVHEESDIVEALKLANQRKSRVCVRAGGHSWPVWSVRDDVILLDLGHYHETTLDERTGIACISPSTTGLDLNVYLSARGRMFCPGHCPNVGVGGALLCGGMGWNCNNTGFACEQIVAVDVVTANGDLVRADARQNADLYWAARGAGPYFPGIVTRFHVQTRPIPQFMRSSRYIYPMSSYRKAFGWVLNIASEFKGGIEAVAIGSYPVDMDEAAISINLLAFGEDEADLKKSLKQIDDTHPRGTLARYFFEETDLNMEYGHKASSYPVHHHYCVDDSFLESNANVVEVLEKAFMTLPNKESLVLWNTMVPQSRRKLPDMALSIQSDHYFAIYGICKDERDYTLCETWVREVMVEVSKHEEGVYLGEFDPQVRWSKIWCKEQAQRLKKIILQRDPDGRFCDEATLNTVF</sequence>
<keyword evidence="4" id="KW-0274">FAD</keyword>
<dbReference type="Pfam" id="PF01565">
    <property type="entry name" value="FAD_binding_4"/>
    <property type="match status" value="1"/>
</dbReference>
<evidence type="ECO:0000256" key="5">
    <source>
        <dbReference type="ARBA" id="ARBA00023002"/>
    </source>
</evidence>
<feature type="domain" description="FAD-binding PCMH-type" evidence="6">
    <location>
        <begin position="44"/>
        <end position="215"/>
    </location>
</feature>
<dbReference type="InterPro" id="IPR016169">
    <property type="entry name" value="FAD-bd_PCMH_sub2"/>
</dbReference>
<accession>A0A0D1XL18</accession>
<keyword evidence="3" id="KW-0285">Flavoprotein</keyword>
<dbReference type="STRING" id="253628.A0A0D1XL18"/>
<dbReference type="InterPro" id="IPR050416">
    <property type="entry name" value="FAD-linked_Oxidoreductase"/>
</dbReference>
<dbReference type="EMBL" id="KN847546">
    <property type="protein sequence ID" value="KIW03031.1"/>
    <property type="molecule type" value="Genomic_DNA"/>
</dbReference>
<gene>
    <name evidence="7" type="ORF">PV09_05684</name>
</gene>
<evidence type="ECO:0000256" key="2">
    <source>
        <dbReference type="ARBA" id="ARBA00005466"/>
    </source>
</evidence>
<dbReference type="VEuPathDB" id="FungiDB:PV09_05684"/>
<dbReference type="SUPFAM" id="SSF56176">
    <property type="entry name" value="FAD-binding/transporter-associated domain-like"/>
    <property type="match status" value="1"/>
</dbReference>
<dbReference type="Gene3D" id="3.40.462.20">
    <property type="match status" value="1"/>
</dbReference>
<keyword evidence="5" id="KW-0560">Oxidoreductase</keyword>
<dbReference type="InterPro" id="IPR006093">
    <property type="entry name" value="Oxy_OxRdtase_FAD_BS"/>
</dbReference>
<dbReference type="Gene3D" id="3.30.465.10">
    <property type="match status" value="1"/>
</dbReference>
<dbReference type="GO" id="GO:0016491">
    <property type="term" value="F:oxidoreductase activity"/>
    <property type="evidence" value="ECO:0007669"/>
    <property type="project" value="UniProtKB-KW"/>
</dbReference>
<dbReference type="InParanoid" id="A0A0D1XL18"/>
<comment type="cofactor">
    <cofactor evidence="1">
        <name>FAD</name>
        <dbReference type="ChEBI" id="CHEBI:57692"/>
    </cofactor>
</comment>
<dbReference type="RefSeq" id="XP_016212900.1">
    <property type="nucleotide sequence ID" value="XM_016359221.1"/>
</dbReference>
<dbReference type="OrthoDB" id="415825at2759"/>
<dbReference type="InterPro" id="IPR016166">
    <property type="entry name" value="FAD-bd_PCMH"/>
</dbReference>
<dbReference type="Proteomes" id="UP000053259">
    <property type="component" value="Unassembled WGS sequence"/>
</dbReference>
<dbReference type="InterPro" id="IPR006094">
    <property type="entry name" value="Oxid_FAD_bind_N"/>
</dbReference>
<dbReference type="Gene3D" id="3.30.43.10">
    <property type="entry name" value="Uridine Diphospho-n-acetylenolpyruvylglucosamine Reductase, domain 2"/>
    <property type="match status" value="1"/>
</dbReference>
<dbReference type="GeneID" id="27313657"/>
<dbReference type="InterPro" id="IPR016167">
    <property type="entry name" value="FAD-bd_PCMH_sub1"/>
</dbReference>
<dbReference type="InterPro" id="IPR036318">
    <property type="entry name" value="FAD-bd_PCMH-like_sf"/>
</dbReference>
<dbReference type="GO" id="GO:0071949">
    <property type="term" value="F:FAD binding"/>
    <property type="evidence" value="ECO:0007669"/>
    <property type="project" value="InterPro"/>
</dbReference>
<evidence type="ECO:0000259" key="6">
    <source>
        <dbReference type="PROSITE" id="PS51387"/>
    </source>
</evidence>
<protein>
    <recommendedName>
        <fullName evidence="6">FAD-binding PCMH-type domain-containing protein</fullName>
    </recommendedName>
</protein>
<dbReference type="HOGENOM" id="CLU_018354_9_1_1"/>
<reference evidence="7 8" key="1">
    <citation type="submission" date="2015-01" db="EMBL/GenBank/DDBJ databases">
        <title>The Genome Sequence of Ochroconis gallopava CBS43764.</title>
        <authorList>
            <consortium name="The Broad Institute Genomics Platform"/>
            <person name="Cuomo C."/>
            <person name="de Hoog S."/>
            <person name="Gorbushina A."/>
            <person name="Stielow B."/>
            <person name="Teixiera M."/>
            <person name="Abouelleil A."/>
            <person name="Chapman S.B."/>
            <person name="Priest M."/>
            <person name="Young S.K."/>
            <person name="Wortman J."/>
            <person name="Nusbaum C."/>
            <person name="Birren B."/>
        </authorList>
    </citation>
    <scope>NUCLEOTIDE SEQUENCE [LARGE SCALE GENOMIC DNA]</scope>
    <source>
        <strain evidence="7 8">CBS 43764</strain>
    </source>
</reference>
<dbReference type="PROSITE" id="PS51387">
    <property type="entry name" value="FAD_PCMH"/>
    <property type="match status" value="1"/>
</dbReference>
<comment type="similarity">
    <text evidence="2">Belongs to the oxygen-dependent FAD-linked oxidoreductase family.</text>
</comment>
<evidence type="ECO:0000313" key="7">
    <source>
        <dbReference type="EMBL" id="KIW03031.1"/>
    </source>
</evidence>